<dbReference type="InterPro" id="IPR036271">
    <property type="entry name" value="Tet_transcr_reg_TetR-rel_C_sf"/>
</dbReference>
<dbReference type="SUPFAM" id="SSF46689">
    <property type="entry name" value="Homeodomain-like"/>
    <property type="match status" value="1"/>
</dbReference>
<dbReference type="InterPro" id="IPR003012">
    <property type="entry name" value="Tet_transcr_reg_TetR"/>
</dbReference>
<dbReference type="GO" id="GO:0046677">
    <property type="term" value="P:response to antibiotic"/>
    <property type="evidence" value="ECO:0007669"/>
    <property type="project" value="InterPro"/>
</dbReference>
<dbReference type="Gene3D" id="1.10.10.60">
    <property type="entry name" value="Homeodomain-like"/>
    <property type="match status" value="1"/>
</dbReference>
<dbReference type="RefSeq" id="WP_271219644.1">
    <property type="nucleotide sequence ID" value="NZ_BAAAVD010000014.1"/>
</dbReference>
<dbReference type="InterPro" id="IPR001647">
    <property type="entry name" value="HTH_TetR"/>
</dbReference>
<dbReference type="GO" id="GO:0003700">
    <property type="term" value="F:DNA-binding transcription factor activity"/>
    <property type="evidence" value="ECO:0007669"/>
    <property type="project" value="TreeGrafter"/>
</dbReference>
<dbReference type="Pfam" id="PF02909">
    <property type="entry name" value="TetR_C_1"/>
    <property type="match status" value="1"/>
</dbReference>
<reference evidence="8" key="2">
    <citation type="submission" date="2023-01" db="EMBL/GenBank/DDBJ databases">
        <authorList>
            <person name="Sun Q."/>
            <person name="Evtushenko L."/>
        </authorList>
    </citation>
    <scope>NUCLEOTIDE SEQUENCE</scope>
    <source>
        <strain evidence="8">VKM Ac-2007</strain>
    </source>
</reference>
<protein>
    <submittedName>
        <fullName evidence="8">TetR family transcriptional regulator</fullName>
    </submittedName>
</protein>
<dbReference type="GO" id="GO:0000976">
    <property type="term" value="F:transcription cis-regulatory region binding"/>
    <property type="evidence" value="ECO:0007669"/>
    <property type="project" value="TreeGrafter"/>
</dbReference>
<dbReference type="PRINTS" id="PR00400">
    <property type="entry name" value="TETREPRESSOR"/>
</dbReference>
<evidence type="ECO:0000256" key="2">
    <source>
        <dbReference type="ARBA" id="ARBA00023015"/>
    </source>
</evidence>
<evidence type="ECO:0000313" key="8">
    <source>
        <dbReference type="EMBL" id="GLK11259.1"/>
    </source>
</evidence>
<feature type="compositionally biased region" description="Basic and acidic residues" evidence="6">
    <location>
        <begin position="234"/>
        <end position="249"/>
    </location>
</feature>
<gene>
    <name evidence="8" type="ORF">GCM10017600_46650</name>
</gene>
<dbReference type="Pfam" id="PF00440">
    <property type="entry name" value="TetR_N"/>
    <property type="match status" value="1"/>
</dbReference>
<proteinExistence type="predicted"/>
<feature type="domain" description="HTH tetR-type" evidence="7">
    <location>
        <begin position="12"/>
        <end position="72"/>
    </location>
</feature>
<feature type="DNA-binding region" description="H-T-H motif" evidence="5">
    <location>
        <begin position="35"/>
        <end position="54"/>
    </location>
</feature>
<dbReference type="PANTHER" id="PTHR30055:SF151">
    <property type="entry name" value="TRANSCRIPTIONAL REGULATORY PROTEIN"/>
    <property type="match status" value="1"/>
</dbReference>
<evidence type="ECO:0000256" key="5">
    <source>
        <dbReference type="PROSITE-ProRule" id="PRU00335"/>
    </source>
</evidence>
<keyword evidence="9" id="KW-1185">Reference proteome</keyword>
<evidence type="ECO:0000256" key="1">
    <source>
        <dbReference type="ARBA" id="ARBA00022491"/>
    </source>
</evidence>
<sequence>MKTGSATPRRAALSRELILRRALEMIDEAGVDALSVRRLATDLGVFPTALYYYLPTRDAVLRGVVETVLDEMDLAGASAGDWRERVKALCRALRQVGHAHPRLFPYLVSYPETTAQEYRIYEGLYRALEETGMPPARIVHAGNLIFSYATGFTLAEVNATIGPPTPAEADQMSALPAADFPATHRLAGEIRGLDLDTSFEAGMDAILIGLAAVVTTPVEPRREAGGDTGPERQAAGKDVERLSDPGREP</sequence>
<dbReference type="PANTHER" id="PTHR30055">
    <property type="entry name" value="HTH-TYPE TRANSCRIPTIONAL REGULATOR RUTR"/>
    <property type="match status" value="1"/>
</dbReference>
<dbReference type="InterPro" id="IPR050109">
    <property type="entry name" value="HTH-type_TetR-like_transc_reg"/>
</dbReference>
<dbReference type="InterPro" id="IPR009057">
    <property type="entry name" value="Homeodomain-like_sf"/>
</dbReference>
<dbReference type="Proteomes" id="UP001143474">
    <property type="component" value="Unassembled WGS sequence"/>
</dbReference>
<feature type="region of interest" description="Disordered" evidence="6">
    <location>
        <begin position="217"/>
        <end position="249"/>
    </location>
</feature>
<comment type="caution">
    <text evidence="8">The sequence shown here is derived from an EMBL/GenBank/DDBJ whole genome shotgun (WGS) entry which is preliminary data.</text>
</comment>
<keyword evidence="4" id="KW-0804">Transcription</keyword>
<dbReference type="InterPro" id="IPR004111">
    <property type="entry name" value="Repressor_TetR_C"/>
</dbReference>
<evidence type="ECO:0000256" key="3">
    <source>
        <dbReference type="ARBA" id="ARBA00023125"/>
    </source>
</evidence>
<evidence type="ECO:0000256" key="4">
    <source>
        <dbReference type="ARBA" id="ARBA00023163"/>
    </source>
</evidence>
<evidence type="ECO:0000313" key="9">
    <source>
        <dbReference type="Proteomes" id="UP001143474"/>
    </source>
</evidence>
<dbReference type="GO" id="GO:0045892">
    <property type="term" value="P:negative regulation of DNA-templated transcription"/>
    <property type="evidence" value="ECO:0007669"/>
    <property type="project" value="InterPro"/>
</dbReference>
<accession>A0A9W6ME71</accession>
<dbReference type="SUPFAM" id="SSF48498">
    <property type="entry name" value="Tetracyclin repressor-like, C-terminal domain"/>
    <property type="match status" value="1"/>
</dbReference>
<dbReference type="EMBL" id="BSEV01000010">
    <property type="protein sequence ID" value="GLK11259.1"/>
    <property type="molecule type" value="Genomic_DNA"/>
</dbReference>
<name>A0A9W6ME71_9ACTN</name>
<dbReference type="AlphaFoldDB" id="A0A9W6ME71"/>
<keyword evidence="3 5" id="KW-0238">DNA-binding</keyword>
<reference evidence="8" key="1">
    <citation type="journal article" date="2014" name="Int. J. Syst. Evol. Microbiol.">
        <title>Complete genome sequence of Corynebacterium casei LMG S-19264T (=DSM 44701T), isolated from a smear-ripened cheese.</title>
        <authorList>
            <consortium name="US DOE Joint Genome Institute (JGI-PGF)"/>
            <person name="Walter F."/>
            <person name="Albersmeier A."/>
            <person name="Kalinowski J."/>
            <person name="Ruckert C."/>
        </authorList>
    </citation>
    <scope>NUCLEOTIDE SEQUENCE</scope>
    <source>
        <strain evidence="8">VKM Ac-2007</strain>
    </source>
</reference>
<keyword evidence="1" id="KW-0678">Repressor</keyword>
<keyword evidence="2" id="KW-0805">Transcription regulation</keyword>
<organism evidence="8 9">
    <name type="scientific">Streptosporangium carneum</name>
    <dbReference type="NCBI Taxonomy" id="47481"/>
    <lineage>
        <taxon>Bacteria</taxon>
        <taxon>Bacillati</taxon>
        <taxon>Actinomycetota</taxon>
        <taxon>Actinomycetes</taxon>
        <taxon>Streptosporangiales</taxon>
        <taxon>Streptosporangiaceae</taxon>
        <taxon>Streptosporangium</taxon>
    </lineage>
</organism>
<evidence type="ECO:0000259" key="7">
    <source>
        <dbReference type="PROSITE" id="PS50977"/>
    </source>
</evidence>
<dbReference type="PROSITE" id="PS50977">
    <property type="entry name" value="HTH_TETR_2"/>
    <property type="match status" value="1"/>
</dbReference>
<evidence type="ECO:0000256" key="6">
    <source>
        <dbReference type="SAM" id="MobiDB-lite"/>
    </source>
</evidence>
<dbReference type="Gene3D" id="1.10.357.10">
    <property type="entry name" value="Tetracycline Repressor, domain 2"/>
    <property type="match status" value="1"/>
</dbReference>